<protein>
    <recommendedName>
        <fullName evidence="6">HMA domain-containing protein</fullName>
    </recommendedName>
</protein>
<evidence type="ECO:0000313" key="7">
    <source>
        <dbReference type="EnsemblPlants" id="Kaladp0442s0014.1.v1.1"/>
    </source>
</evidence>
<dbReference type="PANTHER" id="PTHR45868:SF19">
    <property type="entry name" value="HEAVY METAL-ASSOCIATED ISOPRENYLATED PLANT PROTEIN 37"/>
    <property type="match status" value="1"/>
</dbReference>
<dbReference type="AlphaFoldDB" id="A0A7N0VAT1"/>
<feature type="region of interest" description="Disordered" evidence="5">
    <location>
        <begin position="368"/>
        <end position="393"/>
    </location>
</feature>
<dbReference type="InterPro" id="IPR036163">
    <property type="entry name" value="HMA_dom_sf"/>
</dbReference>
<dbReference type="Pfam" id="PF00403">
    <property type="entry name" value="HMA"/>
    <property type="match status" value="1"/>
</dbReference>
<evidence type="ECO:0000313" key="8">
    <source>
        <dbReference type="Proteomes" id="UP000594263"/>
    </source>
</evidence>
<keyword evidence="1" id="KW-0488">Methylation</keyword>
<keyword evidence="2" id="KW-0479">Metal-binding</keyword>
<evidence type="ECO:0000256" key="2">
    <source>
        <dbReference type="ARBA" id="ARBA00022723"/>
    </source>
</evidence>
<organism evidence="7 8">
    <name type="scientific">Kalanchoe fedtschenkoi</name>
    <name type="common">Lavender scallops</name>
    <name type="synonym">South American air plant</name>
    <dbReference type="NCBI Taxonomy" id="63787"/>
    <lineage>
        <taxon>Eukaryota</taxon>
        <taxon>Viridiplantae</taxon>
        <taxon>Streptophyta</taxon>
        <taxon>Embryophyta</taxon>
        <taxon>Tracheophyta</taxon>
        <taxon>Spermatophyta</taxon>
        <taxon>Magnoliopsida</taxon>
        <taxon>eudicotyledons</taxon>
        <taxon>Gunneridae</taxon>
        <taxon>Pentapetalae</taxon>
        <taxon>Saxifragales</taxon>
        <taxon>Crassulaceae</taxon>
        <taxon>Kalanchoe</taxon>
    </lineage>
</organism>
<dbReference type="InterPro" id="IPR006121">
    <property type="entry name" value="HMA_dom"/>
</dbReference>
<evidence type="ECO:0000256" key="1">
    <source>
        <dbReference type="ARBA" id="ARBA00022481"/>
    </source>
</evidence>
<feature type="region of interest" description="Disordered" evidence="5">
    <location>
        <begin position="133"/>
        <end position="211"/>
    </location>
</feature>
<dbReference type="Gene3D" id="3.30.70.100">
    <property type="match status" value="1"/>
</dbReference>
<accession>A0A7N0VAT1</accession>
<comment type="similarity">
    <text evidence="4">Belongs to the HIPP family.</text>
</comment>
<proteinExistence type="inferred from homology"/>
<dbReference type="Proteomes" id="UP000594263">
    <property type="component" value="Unplaced"/>
</dbReference>
<evidence type="ECO:0000256" key="5">
    <source>
        <dbReference type="SAM" id="MobiDB-lite"/>
    </source>
</evidence>
<keyword evidence="3" id="KW-0636">Prenylation</keyword>
<dbReference type="PANTHER" id="PTHR45868">
    <property type="entry name" value="HEAVY METAL-ASSOCIATED ISOPRENYLATED PLANT PROTEIN 33-RELATED"/>
    <property type="match status" value="1"/>
</dbReference>
<evidence type="ECO:0000256" key="4">
    <source>
        <dbReference type="ARBA" id="ARBA00024045"/>
    </source>
</evidence>
<feature type="compositionally biased region" description="Gly residues" evidence="5">
    <location>
        <begin position="191"/>
        <end position="204"/>
    </location>
</feature>
<name>A0A7N0VAT1_KALFE</name>
<dbReference type="Gramene" id="Kaladp0442s0014.1.v1.1">
    <property type="protein sequence ID" value="Kaladp0442s0014.1.v1.1"/>
    <property type="gene ID" value="Kaladp0442s0014.v1.1"/>
</dbReference>
<dbReference type="PROSITE" id="PS50846">
    <property type="entry name" value="HMA_2"/>
    <property type="match status" value="1"/>
</dbReference>
<feature type="compositionally biased region" description="Acidic residues" evidence="5">
    <location>
        <begin position="139"/>
        <end position="149"/>
    </location>
</feature>
<keyword evidence="8" id="KW-1185">Reference proteome</keyword>
<feature type="domain" description="HMA" evidence="6">
    <location>
        <begin position="16"/>
        <end position="79"/>
    </location>
</feature>
<sequence length="393" mass="43322">MYTDMAKDEDFKLLKIQSCVLKVNIDCDGCKLKVKKILQRIEGVYTVSIDADQQRVGVTGSVDSATLIKKLERAGKHAEVWSQKSSNQNNVQQQKQKPGCIKADNCCNNNSKNGQKQGMIKGLEAFRNQQGLPGFVSEEGGEELFDDGEGGGGEDGVSQMRLVREQQAQAEAAVKNNKAHQACGSVSSKGGDNGGGKKGNGGQNMKGNNQFDPRAQNGNMNHHQPNASLVELKRMNEMNNLINLGGQQVPSASVLSTNPNNQRAFQVHPNQTIHPSQHGQQQLQMQIQHPAAAAMLMNMNGYSNNASMMLMNNLSRQNQLQLLQQQQAQLHHQQQQAQMMYQRSPYIPPNNSYYNPAPFPAYHLPYPPVQNQQQSSSVTHMFSDENTSSCSVM</sequence>
<dbReference type="CDD" id="cd00371">
    <property type="entry name" value="HMA"/>
    <property type="match status" value="1"/>
</dbReference>
<evidence type="ECO:0000256" key="3">
    <source>
        <dbReference type="ARBA" id="ARBA00023289"/>
    </source>
</evidence>
<dbReference type="SUPFAM" id="SSF55008">
    <property type="entry name" value="HMA, heavy metal-associated domain"/>
    <property type="match status" value="1"/>
</dbReference>
<reference evidence="7" key="1">
    <citation type="submission" date="2021-01" db="UniProtKB">
        <authorList>
            <consortium name="EnsemblPlants"/>
        </authorList>
    </citation>
    <scope>IDENTIFICATION</scope>
</reference>
<dbReference type="OMA" id="AHMFNDE"/>
<dbReference type="EnsemblPlants" id="Kaladp0442s0014.1.v1.1">
    <property type="protein sequence ID" value="Kaladp0442s0014.1.v1.1"/>
    <property type="gene ID" value="Kaladp0442s0014.v1.1"/>
</dbReference>
<dbReference type="GO" id="GO:0046872">
    <property type="term" value="F:metal ion binding"/>
    <property type="evidence" value="ECO:0007669"/>
    <property type="project" value="UniProtKB-KW"/>
</dbReference>
<keyword evidence="3" id="KW-0449">Lipoprotein</keyword>
<evidence type="ECO:0000259" key="6">
    <source>
        <dbReference type="PROSITE" id="PS50846"/>
    </source>
</evidence>
<feature type="compositionally biased region" description="Polar residues" evidence="5">
    <location>
        <begin position="378"/>
        <end position="393"/>
    </location>
</feature>